<sequence>MPQTRKRAQKNKDIPLDKPVEPPPIPNPSSPVPGEPSTALSEPATTSPNQSVQRTRSQPATQKAKAAPTQLPRVSDKNHALPRPPTKASEERAQKQRERNREQRLAHNLQEDAIFDLSTVFESIEGSDHQIESPLQMVTPSFIRGSPLSPQYAAFNSEIHSTWPSFCFTSHPKKTLAQDVWFFFTKATAKNRLPKTTCKLCEKQGTGDGLYAPSTSCGILHDHLTRLHPVEYLEACHTNGWKPQGKLKHINISDPDVPVSLPCFPFTIAQFRMALVAFIVGFDESINVVECPEFRTLLLTLRDTLEEKDIPHRTTVRRLIASMYKDQFARLIVELRMSQGKISLTVDGWDDKSMRAYVAVTAHFLRRINDSRATHA</sequence>
<evidence type="ECO:0000313" key="8">
    <source>
        <dbReference type="Proteomes" id="UP000054279"/>
    </source>
</evidence>
<feature type="compositionally biased region" description="Polar residues" evidence="6">
    <location>
        <begin position="38"/>
        <end position="61"/>
    </location>
</feature>
<dbReference type="Proteomes" id="UP000054279">
    <property type="component" value="Unassembled WGS sequence"/>
</dbReference>
<dbReference type="PANTHER" id="PTHR46481">
    <property type="entry name" value="ZINC FINGER BED DOMAIN-CONTAINING PROTEIN 4"/>
    <property type="match status" value="1"/>
</dbReference>
<feature type="compositionally biased region" description="Basic and acidic residues" evidence="6">
    <location>
        <begin position="88"/>
        <end position="102"/>
    </location>
</feature>
<dbReference type="OrthoDB" id="1607513at2759"/>
<comment type="subcellular location">
    <subcellularLocation>
        <location evidence="1">Nucleus</location>
    </subcellularLocation>
</comment>
<evidence type="ECO:0000256" key="2">
    <source>
        <dbReference type="ARBA" id="ARBA00022723"/>
    </source>
</evidence>
<keyword evidence="5" id="KW-0539">Nucleus</keyword>
<dbReference type="HOGENOM" id="CLU_736012_0_0_1"/>
<dbReference type="GO" id="GO:0008270">
    <property type="term" value="F:zinc ion binding"/>
    <property type="evidence" value="ECO:0007669"/>
    <property type="project" value="UniProtKB-KW"/>
</dbReference>
<name>A0A0C9UTE6_SPHS4</name>
<keyword evidence="3" id="KW-0863">Zinc-finger</keyword>
<keyword evidence="2" id="KW-0479">Metal-binding</keyword>
<evidence type="ECO:0000256" key="3">
    <source>
        <dbReference type="ARBA" id="ARBA00022771"/>
    </source>
</evidence>
<evidence type="ECO:0000256" key="5">
    <source>
        <dbReference type="ARBA" id="ARBA00023242"/>
    </source>
</evidence>
<dbReference type="PANTHER" id="PTHR46481:SF10">
    <property type="entry name" value="ZINC FINGER BED DOMAIN-CONTAINING PROTEIN 39"/>
    <property type="match status" value="1"/>
</dbReference>
<dbReference type="AlphaFoldDB" id="A0A0C9UTE6"/>
<organism evidence="7 8">
    <name type="scientific">Sphaerobolus stellatus (strain SS14)</name>
    <dbReference type="NCBI Taxonomy" id="990650"/>
    <lineage>
        <taxon>Eukaryota</taxon>
        <taxon>Fungi</taxon>
        <taxon>Dikarya</taxon>
        <taxon>Basidiomycota</taxon>
        <taxon>Agaricomycotina</taxon>
        <taxon>Agaricomycetes</taxon>
        <taxon>Phallomycetidae</taxon>
        <taxon>Geastrales</taxon>
        <taxon>Sphaerobolaceae</taxon>
        <taxon>Sphaerobolus</taxon>
    </lineage>
</organism>
<dbReference type="EMBL" id="KN837306">
    <property type="protein sequence ID" value="KIJ28425.1"/>
    <property type="molecule type" value="Genomic_DNA"/>
</dbReference>
<feature type="region of interest" description="Disordered" evidence="6">
    <location>
        <begin position="1"/>
        <end position="102"/>
    </location>
</feature>
<keyword evidence="4" id="KW-0862">Zinc</keyword>
<reference evidence="7 8" key="1">
    <citation type="submission" date="2014-06" db="EMBL/GenBank/DDBJ databases">
        <title>Evolutionary Origins and Diversification of the Mycorrhizal Mutualists.</title>
        <authorList>
            <consortium name="DOE Joint Genome Institute"/>
            <consortium name="Mycorrhizal Genomics Consortium"/>
            <person name="Kohler A."/>
            <person name="Kuo A."/>
            <person name="Nagy L.G."/>
            <person name="Floudas D."/>
            <person name="Copeland A."/>
            <person name="Barry K.W."/>
            <person name="Cichocki N."/>
            <person name="Veneault-Fourrey C."/>
            <person name="LaButti K."/>
            <person name="Lindquist E.A."/>
            <person name="Lipzen A."/>
            <person name="Lundell T."/>
            <person name="Morin E."/>
            <person name="Murat C."/>
            <person name="Riley R."/>
            <person name="Ohm R."/>
            <person name="Sun H."/>
            <person name="Tunlid A."/>
            <person name="Henrissat B."/>
            <person name="Grigoriev I.V."/>
            <person name="Hibbett D.S."/>
            <person name="Martin F."/>
        </authorList>
    </citation>
    <scope>NUCLEOTIDE SEQUENCE [LARGE SCALE GENOMIC DNA]</scope>
    <source>
        <strain evidence="7 8">SS14</strain>
    </source>
</reference>
<feature type="compositionally biased region" description="Basic and acidic residues" evidence="6">
    <location>
        <begin position="10"/>
        <end position="20"/>
    </location>
</feature>
<evidence type="ECO:0000256" key="4">
    <source>
        <dbReference type="ARBA" id="ARBA00022833"/>
    </source>
</evidence>
<protein>
    <recommendedName>
        <fullName evidence="9">BED-type domain-containing protein</fullName>
    </recommendedName>
</protein>
<keyword evidence="8" id="KW-1185">Reference proteome</keyword>
<gene>
    <name evidence="7" type="ORF">M422DRAFT_270285</name>
</gene>
<evidence type="ECO:0008006" key="9">
    <source>
        <dbReference type="Google" id="ProtNLM"/>
    </source>
</evidence>
<evidence type="ECO:0000256" key="6">
    <source>
        <dbReference type="SAM" id="MobiDB-lite"/>
    </source>
</evidence>
<feature type="compositionally biased region" description="Pro residues" evidence="6">
    <location>
        <begin position="21"/>
        <end position="34"/>
    </location>
</feature>
<evidence type="ECO:0000256" key="1">
    <source>
        <dbReference type="ARBA" id="ARBA00004123"/>
    </source>
</evidence>
<accession>A0A0C9UTE6</accession>
<dbReference type="InterPro" id="IPR052035">
    <property type="entry name" value="ZnF_BED_domain_contain"/>
</dbReference>
<dbReference type="GO" id="GO:0005634">
    <property type="term" value="C:nucleus"/>
    <property type="evidence" value="ECO:0007669"/>
    <property type="project" value="UniProtKB-SubCell"/>
</dbReference>
<evidence type="ECO:0000313" key="7">
    <source>
        <dbReference type="EMBL" id="KIJ28425.1"/>
    </source>
</evidence>
<proteinExistence type="predicted"/>